<gene>
    <name evidence="2" type="ORF">B4N89_00540</name>
</gene>
<dbReference type="PANTHER" id="PTHR35010:SF2">
    <property type="entry name" value="BLL4672 PROTEIN"/>
    <property type="match status" value="1"/>
</dbReference>
<comment type="caution">
    <text evidence="2">The sequence shown here is derived from an EMBL/GenBank/DDBJ whole genome shotgun (WGS) entry which is preliminary data.</text>
</comment>
<dbReference type="GO" id="GO:0003677">
    <property type="term" value="F:DNA binding"/>
    <property type="evidence" value="ECO:0007669"/>
    <property type="project" value="InterPro"/>
</dbReference>
<dbReference type="SMART" id="SM00530">
    <property type="entry name" value="HTH_XRE"/>
    <property type="match status" value="1"/>
</dbReference>
<dbReference type="SUPFAM" id="SSF47413">
    <property type="entry name" value="lambda repressor-like DNA-binding domains"/>
    <property type="match status" value="1"/>
</dbReference>
<dbReference type="Pfam" id="PF17765">
    <property type="entry name" value="MLTR_LBD"/>
    <property type="match status" value="1"/>
</dbReference>
<evidence type="ECO:0000259" key="1">
    <source>
        <dbReference type="PROSITE" id="PS50943"/>
    </source>
</evidence>
<dbReference type="Pfam" id="PF13560">
    <property type="entry name" value="HTH_31"/>
    <property type="match status" value="1"/>
</dbReference>
<dbReference type="EMBL" id="MWQN01000001">
    <property type="protein sequence ID" value="OPC79632.1"/>
    <property type="molecule type" value="Genomic_DNA"/>
</dbReference>
<organism evidence="2 3">
    <name type="scientific">Embleya scabrispora</name>
    <dbReference type="NCBI Taxonomy" id="159449"/>
    <lineage>
        <taxon>Bacteria</taxon>
        <taxon>Bacillati</taxon>
        <taxon>Actinomycetota</taxon>
        <taxon>Actinomycetes</taxon>
        <taxon>Kitasatosporales</taxon>
        <taxon>Streptomycetaceae</taxon>
        <taxon>Embleya</taxon>
    </lineage>
</organism>
<keyword evidence="3" id="KW-1185">Reference proteome</keyword>
<reference evidence="2 3" key="1">
    <citation type="submission" date="2017-03" db="EMBL/GenBank/DDBJ databases">
        <title>Draft genome sequence of Streptomyces scabrisporus NF3, endophyte isolated from Amphipterygium adstringens.</title>
        <authorList>
            <person name="Vazquez M."/>
            <person name="Ceapa C.D."/>
            <person name="Rodriguez Luna D."/>
            <person name="Sanchez Esquivel S."/>
        </authorList>
    </citation>
    <scope>NUCLEOTIDE SEQUENCE [LARGE SCALE GENOMIC DNA]</scope>
    <source>
        <strain evidence="2 3">NF3</strain>
    </source>
</reference>
<dbReference type="InterPro" id="IPR041413">
    <property type="entry name" value="MLTR_LBD"/>
</dbReference>
<sequence length="452" mass="49463">MADELPGTPEDLDPLLLVEAGIGVVPPGHQHGRGARVLVAGRRRRFFCLRGHRFVSLRDTRIGTCTHFEIALGEYVLFPCAENPGWLRSLCGLRGPRSAPGSRTQRDVVGSGFEAVGIAAPESPGTGWIQCAGIARPRGRAGRYAVQVTRTGSTCRAVPGVQFRTMAPEDNELGDFLRSRRARVNPTSFGGAPGIGRRVPGLRREEVAALAGISVEYYARLERGRKVRVSETVLGAIARALGLNDLETAHLRDLAHSVEKVPPAAEARDHAGDAVRPELQVITDALGPLPAWITNYRMDFLAGNREARAIYAPLLANPEDRGNRARFLFLNPAGRAFECRWERVADEAVGALRWYATRHPDDRELSRLILDLNARSAEFRSRWGDHNISHHRSGDVHVNHPTIGELDLPYERLDVTHDPGLSLFIHVVEPGSTLARRLAALVADGSSATPRV</sequence>
<dbReference type="STRING" id="159449.B4N89_00540"/>
<evidence type="ECO:0000313" key="2">
    <source>
        <dbReference type="EMBL" id="OPC79632.1"/>
    </source>
</evidence>
<name>A0A1T3NSH4_9ACTN</name>
<feature type="domain" description="HTH cro/C1-type" evidence="1">
    <location>
        <begin position="201"/>
        <end position="246"/>
    </location>
</feature>
<dbReference type="PROSITE" id="PS50943">
    <property type="entry name" value="HTH_CROC1"/>
    <property type="match status" value="1"/>
</dbReference>
<dbReference type="CDD" id="cd00093">
    <property type="entry name" value="HTH_XRE"/>
    <property type="match status" value="1"/>
</dbReference>
<evidence type="ECO:0000313" key="3">
    <source>
        <dbReference type="Proteomes" id="UP000190037"/>
    </source>
</evidence>
<dbReference type="Gene3D" id="3.30.450.180">
    <property type="match status" value="1"/>
</dbReference>
<dbReference type="InterPro" id="IPR010982">
    <property type="entry name" value="Lambda_DNA-bd_dom_sf"/>
</dbReference>
<dbReference type="AlphaFoldDB" id="A0A1T3NSH4"/>
<dbReference type="InterPro" id="IPR001387">
    <property type="entry name" value="Cro/C1-type_HTH"/>
</dbReference>
<protein>
    <recommendedName>
        <fullName evidence="1">HTH cro/C1-type domain-containing protein</fullName>
    </recommendedName>
</protein>
<accession>A0A1T3NSH4</accession>
<proteinExistence type="predicted"/>
<dbReference type="Gene3D" id="1.10.260.40">
    <property type="entry name" value="lambda repressor-like DNA-binding domains"/>
    <property type="match status" value="1"/>
</dbReference>
<dbReference type="Proteomes" id="UP000190037">
    <property type="component" value="Unassembled WGS sequence"/>
</dbReference>
<dbReference type="PANTHER" id="PTHR35010">
    <property type="entry name" value="BLL4672 PROTEIN-RELATED"/>
    <property type="match status" value="1"/>
</dbReference>